<evidence type="ECO:0000313" key="4">
    <source>
        <dbReference type="EMBL" id="AQQ15756.1"/>
    </source>
</evidence>
<accession>A0A1Q2HY14</accession>
<dbReference type="AlphaFoldDB" id="A0A1Q2HY14"/>
<dbReference type="EMBL" id="CP019688">
    <property type="protein sequence ID" value="AQQ15756.1"/>
    <property type="molecule type" value="Genomic_DNA"/>
</dbReference>
<reference evidence="4 5" key="1">
    <citation type="submission" date="2016-12" db="EMBL/GenBank/DDBJ databases">
        <authorList>
            <person name="Song W.-J."/>
            <person name="Kurnit D.M."/>
        </authorList>
    </citation>
    <scope>NUCLEOTIDE SEQUENCE [LARGE SCALE GENOMIC DNA]</scope>
    <source>
        <strain evidence="4 5">DSM 30827</strain>
    </source>
</reference>
<evidence type="ECO:0000256" key="3">
    <source>
        <dbReference type="SAM" id="Phobius"/>
    </source>
</evidence>
<keyword evidence="3" id="KW-1133">Transmembrane helix</keyword>
<feature type="transmembrane region" description="Helical" evidence="3">
    <location>
        <begin position="89"/>
        <end position="112"/>
    </location>
</feature>
<dbReference type="Proteomes" id="UP000217209">
    <property type="component" value="Chromosome"/>
</dbReference>
<organism evidence="4 5">
    <name type="scientific">Corynebacterium glaucum</name>
    <dbReference type="NCBI Taxonomy" id="187491"/>
    <lineage>
        <taxon>Bacteria</taxon>
        <taxon>Bacillati</taxon>
        <taxon>Actinomycetota</taxon>
        <taxon>Actinomycetes</taxon>
        <taxon>Mycobacteriales</taxon>
        <taxon>Corynebacteriaceae</taxon>
        <taxon>Corynebacterium</taxon>
    </lineage>
</organism>
<sequence length="295" mass="30222">MSSVYQGPGQNSQFPQGPNYPVDPMAAGPAPAPVAKEKNTIGLVALVCAVIGFIFACVPGALIIGWILLPIAFILSLVGLFARGKKKGMALAALILSIVGTLVGFIVFFTVIGNAVDESFNAEPTIAPADPANQLSDQPASDADKNNDAAGGAGDSRENPLPLGTAISGSDWTATVNSVDLDATEAVIAANPFNDAPGEGQKYILADVTLTYTGDDPQGSTPWASIDYVTIDGTTISSTDNIAVAPNQLDTLTTLYGGGSVSGNIPLLVPADTADQGVLAVEPDMFTKKKFVAVK</sequence>
<evidence type="ECO:0000256" key="1">
    <source>
        <dbReference type="ARBA" id="ARBA00022729"/>
    </source>
</evidence>
<keyword evidence="1" id="KW-0732">Signal</keyword>
<feature type="transmembrane region" description="Helical" evidence="3">
    <location>
        <begin position="62"/>
        <end position="82"/>
    </location>
</feature>
<evidence type="ECO:0000256" key="2">
    <source>
        <dbReference type="SAM" id="MobiDB-lite"/>
    </source>
</evidence>
<evidence type="ECO:0000313" key="5">
    <source>
        <dbReference type="Proteomes" id="UP000217209"/>
    </source>
</evidence>
<feature type="region of interest" description="Disordered" evidence="2">
    <location>
        <begin position="127"/>
        <end position="164"/>
    </location>
</feature>
<dbReference type="Gene3D" id="2.60.40.1240">
    <property type="match status" value="1"/>
</dbReference>
<name>A0A1Q2HY14_9CORY</name>
<evidence type="ECO:0008006" key="6">
    <source>
        <dbReference type="Google" id="ProtNLM"/>
    </source>
</evidence>
<keyword evidence="3" id="KW-0812">Transmembrane</keyword>
<keyword evidence="5" id="KW-1185">Reference proteome</keyword>
<gene>
    <name evidence="4" type="ORF">CGLAU_09015</name>
</gene>
<dbReference type="InterPro" id="IPR029050">
    <property type="entry name" value="Immunoprotect_excell_Ig-like"/>
</dbReference>
<dbReference type="KEGG" id="cgv:CGLAU_09015"/>
<protein>
    <recommendedName>
        <fullName evidence="6">DUF4352 domain-containing protein</fullName>
    </recommendedName>
</protein>
<feature type="transmembrane region" description="Helical" evidence="3">
    <location>
        <begin position="40"/>
        <end position="56"/>
    </location>
</feature>
<keyword evidence="3" id="KW-0472">Membrane</keyword>
<proteinExistence type="predicted"/>